<dbReference type="Gene3D" id="1.20.1070.10">
    <property type="entry name" value="Rhodopsin 7-helix transmembrane proteins"/>
    <property type="match status" value="1"/>
</dbReference>
<protein>
    <recommendedName>
        <fullName evidence="4">G-protein coupled receptors family 1 profile domain-containing protein</fullName>
    </recommendedName>
</protein>
<sequence length="184" mass="21102">RTCNSSMFINDSMDIIWGPMYTTYQILFPIFISIGILLNIGICAIMRKTTFQDYPINRYIMVISVLNIGYNIFLIPISSSNNGCIISSSSAATYYAHFGWAVSEGFLTARSYTIGAIAYDRLLAIYFQYYCYSNKDKNFKIFKCRTMGIVLLSILMTIPVTYFASFKTCTFNNSTKYIVTDFYR</sequence>
<feature type="non-terminal residue" evidence="2">
    <location>
        <position position="1"/>
    </location>
</feature>
<feature type="transmembrane region" description="Helical" evidence="1">
    <location>
        <begin position="144"/>
        <end position="164"/>
    </location>
</feature>
<feature type="non-terminal residue" evidence="2">
    <location>
        <position position="184"/>
    </location>
</feature>
<keyword evidence="1" id="KW-0812">Transmembrane</keyword>
<feature type="transmembrane region" description="Helical" evidence="1">
    <location>
        <begin position="26"/>
        <end position="46"/>
    </location>
</feature>
<organism evidence="2 3">
    <name type="scientific">Meganyctiphanes norvegica</name>
    <name type="common">Northern krill</name>
    <name type="synonym">Thysanopoda norvegica</name>
    <dbReference type="NCBI Taxonomy" id="48144"/>
    <lineage>
        <taxon>Eukaryota</taxon>
        <taxon>Metazoa</taxon>
        <taxon>Ecdysozoa</taxon>
        <taxon>Arthropoda</taxon>
        <taxon>Crustacea</taxon>
        <taxon>Multicrustacea</taxon>
        <taxon>Malacostraca</taxon>
        <taxon>Eumalacostraca</taxon>
        <taxon>Eucarida</taxon>
        <taxon>Euphausiacea</taxon>
        <taxon>Euphausiidae</taxon>
        <taxon>Meganyctiphanes</taxon>
    </lineage>
</organism>
<evidence type="ECO:0000313" key="3">
    <source>
        <dbReference type="Proteomes" id="UP001497623"/>
    </source>
</evidence>
<evidence type="ECO:0000313" key="2">
    <source>
        <dbReference type="EMBL" id="CAL4059499.1"/>
    </source>
</evidence>
<dbReference type="SUPFAM" id="SSF81321">
    <property type="entry name" value="Family A G protein-coupled receptor-like"/>
    <property type="match status" value="1"/>
</dbReference>
<comment type="caution">
    <text evidence="2">The sequence shown here is derived from an EMBL/GenBank/DDBJ whole genome shotgun (WGS) entry which is preliminary data.</text>
</comment>
<reference evidence="2 3" key="1">
    <citation type="submission" date="2024-05" db="EMBL/GenBank/DDBJ databases">
        <authorList>
            <person name="Wallberg A."/>
        </authorList>
    </citation>
    <scope>NUCLEOTIDE SEQUENCE [LARGE SCALE GENOMIC DNA]</scope>
</reference>
<feature type="transmembrane region" description="Helical" evidence="1">
    <location>
        <begin position="58"/>
        <end position="77"/>
    </location>
</feature>
<gene>
    <name evidence="2" type="ORF">MNOR_LOCUS621</name>
</gene>
<dbReference type="EMBL" id="CAXKWB010000143">
    <property type="protein sequence ID" value="CAL4059499.1"/>
    <property type="molecule type" value="Genomic_DNA"/>
</dbReference>
<proteinExistence type="predicted"/>
<keyword evidence="3" id="KW-1185">Reference proteome</keyword>
<dbReference type="AlphaFoldDB" id="A0AAV2PHC2"/>
<name>A0AAV2PHC2_MEGNR</name>
<accession>A0AAV2PHC2</accession>
<keyword evidence="1" id="KW-1133">Transmembrane helix</keyword>
<dbReference type="Proteomes" id="UP001497623">
    <property type="component" value="Unassembled WGS sequence"/>
</dbReference>
<keyword evidence="1" id="KW-0472">Membrane</keyword>
<evidence type="ECO:0008006" key="4">
    <source>
        <dbReference type="Google" id="ProtNLM"/>
    </source>
</evidence>
<evidence type="ECO:0000256" key="1">
    <source>
        <dbReference type="SAM" id="Phobius"/>
    </source>
</evidence>